<comment type="caution">
    <text evidence="1">The sequence shown here is derived from an EMBL/GenBank/DDBJ whole genome shotgun (WGS) entry which is preliminary data.</text>
</comment>
<proteinExistence type="predicted"/>
<protein>
    <submittedName>
        <fullName evidence="1">Uncharacterized protein</fullName>
    </submittedName>
</protein>
<keyword evidence="2" id="KW-1185">Reference proteome</keyword>
<reference evidence="1 2" key="1">
    <citation type="journal article" date="2020" name="Phytopathology">
        <title>Genome Sequence Resources of Colletotrichum truncatum, C. plurivorum, C. musicola, and C. sojae: Four Species Pathogenic to Soybean (Glycine max).</title>
        <authorList>
            <person name="Rogerio F."/>
            <person name="Boufleur T.R."/>
            <person name="Ciampi-Guillardi M."/>
            <person name="Sukno S.A."/>
            <person name="Thon M.R."/>
            <person name="Massola Junior N.S."/>
            <person name="Baroncelli R."/>
        </authorList>
    </citation>
    <scope>NUCLEOTIDE SEQUENCE [LARGE SCALE GENOMIC DNA]</scope>
    <source>
        <strain evidence="1 2">LFN0009</strain>
    </source>
</reference>
<dbReference type="AlphaFoldDB" id="A0A8H6JC49"/>
<dbReference type="Proteomes" id="UP000652219">
    <property type="component" value="Unassembled WGS sequence"/>
</dbReference>
<sequence length="223" mass="25929">MNMMDENGFDHHLFCLPKRERPKDEAKGSHPITLSAILELGKHDRTRKSGRDTDGLWIMQLSRLIAEAVLRFNLRNSDGSMVKSIVFYKSSKHDLTPFLEVKIKKSDLTPNVVEDEKYVAQQRIERLLDLGEILLQLGLYRQERLKFPLGSQARRSFVREKAPDVCRNMNIAYSSVIESCIRLSIMWENPNYLEEAFKEAYYESIVKPLRDMEDSLSQTCNRS</sequence>
<evidence type="ECO:0000313" key="2">
    <source>
        <dbReference type="Proteomes" id="UP000652219"/>
    </source>
</evidence>
<dbReference type="EMBL" id="WIGN01000095">
    <property type="protein sequence ID" value="KAF6809850.1"/>
    <property type="molecule type" value="Genomic_DNA"/>
</dbReference>
<organism evidence="1 2">
    <name type="scientific">Colletotrichum sojae</name>
    <dbReference type="NCBI Taxonomy" id="2175907"/>
    <lineage>
        <taxon>Eukaryota</taxon>
        <taxon>Fungi</taxon>
        <taxon>Dikarya</taxon>
        <taxon>Ascomycota</taxon>
        <taxon>Pezizomycotina</taxon>
        <taxon>Sordariomycetes</taxon>
        <taxon>Hypocreomycetidae</taxon>
        <taxon>Glomerellales</taxon>
        <taxon>Glomerellaceae</taxon>
        <taxon>Colletotrichum</taxon>
        <taxon>Colletotrichum orchidearum species complex</taxon>
    </lineage>
</organism>
<name>A0A8H6JC49_9PEZI</name>
<gene>
    <name evidence="1" type="ORF">CSOJ01_06681</name>
</gene>
<accession>A0A8H6JC49</accession>
<evidence type="ECO:0000313" key="1">
    <source>
        <dbReference type="EMBL" id="KAF6809850.1"/>
    </source>
</evidence>